<comment type="caution">
    <text evidence="5">The sequence shown here is derived from an EMBL/GenBank/DDBJ whole genome shotgun (WGS) entry which is preliminary data.</text>
</comment>
<dbReference type="RefSeq" id="WP_084377161.1">
    <property type="nucleotide sequence ID" value="NZ_BCTA01000017.1"/>
</dbReference>
<reference evidence="5" key="2">
    <citation type="submission" date="2020-07" db="EMBL/GenBank/DDBJ databases">
        <authorList>
            <person name="Pettersson B.M.F."/>
            <person name="Behra P.R.K."/>
            <person name="Ramesh M."/>
            <person name="Das S."/>
            <person name="Dasgupta S."/>
            <person name="Kirsebom L.A."/>
        </authorList>
    </citation>
    <scope>NUCLEOTIDE SEQUENCE</scope>
    <source>
        <strain evidence="5">DSM 44203</strain>
    </source>
</reference>
<gene>
    <name evidence="5" type="ORF">H7I77_20765</name>
    <name evidence="4" type="ORF">RMCN_0970</name>
</gene>
<accession>A0AAW5SQ66</accession>
<evidence type="ECO:0000256" key="1">
    <source>
        <dbReference type="SAM" id="Coils"/>
    </source>
</evidence>
<evidence type="ECO:0000313" key="4">
    <source>
        <dbReference type="EMBL" id="GAT07837.1"/>
    </source>
</evidence>
<feature type="domain" description="Bacterial CdiA-CT RNAse A" evidence="3">
    <location>
        <begin position="520"/>
        <end position="626"/>
    </location>
</feature>
<reference evidence="4 6" key="1">
    <citation type="journal article" date="2016" name="Genome Announc.">
        <title>Draft Genome Sequences of Five Rapidly Growing Mycobacterium Species, M. thermoresistibile, M. fortuitum subsp. acetamidolyticum, M. canariasense, M. brisbanense, and M. novocastrense.</title>
        <authorList>
            <person name="Katahira K."/>
            <person name="Ogura Y."/>
            <person name="Gotoh Y."/>
            <person name="Hayashi T."/>
        </authorList>
    </citation>
    <scope>NUCLEOTIDE SEQUENCE [LARGE SCALE GENOMIC DNA]</scope>
    <source>
        <strain evidence="4 6">JCM18114</strain>
    </source>
</reference>
<keyword evidence="6" id="KW-1185">Reference proteome</keyword>
<reference evidence="5" key="3">
    <citation type="journal article" date="2022" name="BMC Genomics">
        <title>Comparative genome analysis of mycobacteria focusing on tRNA and non-coding RNA.</title>
        <authorList>
            <person name="Behra P.R.K."/>
            <person name="Pettersson B.M.F."/>
            <person name="Ramesh M."/>
            <person name="Das S."/>
            <person name="Dasgupta S."/>
            <person name="Kirsebom L.A."/>
        </authorList>
    </citation>
    <scope>NUCLEOTIDE SEQUENCE</scope>
    <source>
        <strain evidence="5">DSM 44203</strain>
    </source>
</reference>
<evidence type="ECO:0000313" key="5">
    <source>
        <dbReference type="EMBL" id="MCV7025755.1"/>
    </source>
</evidence>
<evidence type="ECO:0000259" key="3">
    <source>
        <dbReference type="Pfam" id="PF18431"/>
    </source>
</evidence>
<organism evidence="5 7">
    <name type="scientific">Mycolicibacterium novocastrense</name>
    <name type="common">Mycobacterium novocastrense</name>
    <dbReference type="NCBI Taxonomy" id="59813"/>
    <lineage>
        <taxon>Bacteria</taxon>
        <taxon>Bacillati</taxon>
        <taxon>Actinomycetota</taxon>
        <taxon>Actinomycetes</taxon>
        <taxon>Mycobacteriales</taxon>
        <taxon>Mycobacteriaceae</taxon>
        <taxon>Mycolicibacterium</taxon>
    </lineage>
</organism>
<dbReference type="AlphaFoldDB" id="A0AAW5SQ66"/>
<keyword evidence="1" id="KW-0175">Coiled coil</keyword>
<dbReference type="EMBL" id="BCTA01000017">
    <property type="protein sequence ID" value="GAT07837.1"/>
    <property type="molecule type" value="Genomic_DNA"/>
</dbReference>
<dbReference type="Proteomes" id="UP001207528">
    <property type="component" value="Unassembled WGS sequence"/>
</dbReference>
<evidence type="ECO:0000313" key="7">
    <source>
        <dbReference type="Proteomes" id="UP001207528"/>
    </source>
</evidence>
<protein>
    <recommendedName>
        <fullName evidence="3">Bacterial CdiA-CT RNAse A domain-containing protein</fullName>
    </recommendedName>
</protein>
<name>A0AAW5SQ66_MYCNV</name>
<feature type="coiled-coil region" evidence="1">
    <location>
        <begin position="292"/>
        <end position="319"/>
    </location>
</feature>
<dbReference type="InterPro" id="IPR041436">
    <property type="entry name" value="RNAse_A_bac"/>
</dbReference>
<evidence type="ECO:0000313" key="6">
    <source>
        <dbReference type="Proteomes" id="UP000069773"/>
    </source>
</evidence>
<sequence>MAVPSRPEIEAWGTRDLDDAAARWREAATTGENAFDTHRQNIVTPGGTAWEGDAKDAALDRVTADLAVARRQGDVQREAADIAEEGARDIAIARGRVLDAIAEAEAEGFEVGKDLSVTDTRPSDVDTVAARATAAAEHAEYIRWRAEQLAATDRLVGRQLQAEAAELKSIQFEPDGEINPRDPTIQLVDNRTETEASDAAAAGGGADAAEGAVGVAHSPMGELLAPDKAADPEAPGDLDEALTEIAGGQLTAPPTASEQILNQHSGTGKADDKRYTLSPLEAPVADADPAVLDQQRSRVEEARANLDDAQAALDDAVGQTYAQGAGGGTGKGETVPLTHAVFEARRELVEQTQILEGLNRAAAETGAPTAQVPQLPPNADVQAFPPEPSAFAEGSRALSEGSFGLIPDVAHDIDVLTNWNEHSTTDKIGAVADVAGMAPIPGGKFFAEGVEHGLDALGATRHLDDVPITAADNVADAAPPHVPDTPDLPDVHPSSSADVLPNFGLEETHALLDSSEASGGHLIARHVDQSLGDMFARLEARPSLDAVSTFATQTEAAEAVGAALRHNQSSIETWVANGSKGTLVITAPFDGGAVLMRGATEVTPGTSSLVVLKGDGMGNWHVLTGYVTP</sequence>
<dbReference type="CDD" id="cd20684">
    <property type="entry name" value="CdiA-CT_Yk_RNaseA-like"/>
    <property type="match status" value="1"/>
</dbReference>
<evidence type="ECO:0000256" key="2">
    <source>
        <dbReference type="SAM" id="MobiDB-lite"/>
    </source>
</evidence>
<dbReference type="Pfam" id="PF18431">
    <property type="entry name" value="RNAse_A_bac"/>
    <property type="match status" value="1"/>
</dbReference>
<proteinExistence type="predicted"/>
<feature type="region of interest" description="Disordered" evidence="2">
    <location>
        <begin position="477"/>
        <end position="498"/>
    </location>
</feature>
<dbReference type="EMBL" id="JACKTI010000055">
    <property type="protein sequence ID" value="MCV7025755.1"/>
    <property type="molecule type" value="Genomic_DNA"/>
</dbReference>
<dbReference type="Proteomes" id="UP000069773">
    <property type="component" value="Unassembled WGS sequence"/>
</dbReference>